<dbReference type="PANTHER" id="PTHR13318:SF106">
    <property type="entry name" value="F-BOX_LRR-REPEAT PROTEIN 2"/>
    <property type="match status" value="1"/>
</dbReference>
<feature type="transmembrane region" description="Helical" evidence="1">
    <location>
        <begin position="532"/>
        <end position="553"/>
    </location>
</feature>
<organism evidence="2 3">
    <name type="scientific">Rhododendron simsii</name>
    <name type="common">Sims's rhododendron</name>
    <dbReference type="NCBI Taxonomy" id="118357"/>
    <lineage>
        <taxon>Eukaryota</taxon>
        <taxon>Viridiplantae</taxon>
        <taxon>Streptophyta</taxon>
        <taxon>Embryophyta</taxon>
        <taxon>Tracheophyta</taxon>
        <taxon>Spermatophyta</taxon>
        <taxon>Magnoliopsida</taxon>
        <taxon>eudicotyledons</taxon>
        <taxon>Gunneridae</taxon>
        <taxon>Pentapetalae</taxon>
        <taxon>asterids</taxon>
        <taxon>Ericales</taxon>
        <taxon>Ericaceae</taxon>
        <taxon>Ericoideae</taxon>
        <taxon>Rhodoreae</taxon>
        <taxon>Rhododendron</taxon>
    </lineage>
</organism>
<dbReference type="PANTHER" id="PTHR13318">
    <property type="entry name" value="PARTNER OF PAIRED, ISOFORM B-RELATED"/>
    <property type="match status" value="1"/>
</dbReference>
<dbReference type="GO" id="GO:0019005">
    <property type="term" value="C:SCF ubiquitin ligase complex"/>
    <property type="evidence" value="ECO:0007669"/>
    <property type="project" value="TreeGrafter"/>
</dbReference>
<dbReference type="Gene3D" id="3.80.10.10">
    <property type="entry name" value="Ribonuclease Inhibitor"/>
    <property type="match status" value="3"/>
</dbReference>
<evidence type="ECO:0000313" key="3">
    <source>
        <dbReference type="Proteomes" id="UP000626092"/>
    </source>
</evidence>
<dbReference type="CDD" id="cd09917">
    <property type="entry name" value="F-box_SF"/>
    <property type="match status" value="1"/>
</dbReference>
<dbReference type="Proteomes" id="UP000626092">
    <property type="component" value="Unassembled WGS sequence"/>
</dbReference>
<protein>
    <submittedName>
        <fullName evidence="2">Uncharacterized protein</fullName>
    </submittedName>
</protein>
<dbReference type="SMART" id="SM00367">
    <property type="entry name" value="LRR_CC"/>
    <property type="match status" value="4"/>
</dbReference>
<evidence type="ECO:0000313" key="2">
    <source>
        <dbReference type="EMBL" id="KAF7112288.1"/>
    </source>
</evidence>
<keyword evidence="1" id="KW-0812">Transmembrane</keyword>
<dbReference type="OrthoDB" id="6066220at2759"/>
<proteinExistence type="predicted"/>
<dbReference type="AlphaFoldDB" id="A0A834FU77"/>
<evidence type="ECO:0000256" key="1">
    <source>
        <dbReference type="SAM" id="Phobius"/>
    </source>
</evidence>
<dbReference type="EMBL" id="WJXA01000540">
    <property type="protein sequence ID" value="KAF7112288.1"/>
    <property type="molecule type" value="Genomic_DNA"/>
</dbReference>
<dbReference type="InterPro" id="IPR032675">
    <property type="entry name" value="LRR_dom_sf"/>
</dbReference>
<reference evidence="2" key="1">
    <citation type="submission" date="2019-11" db="EMBL/GenBank/DDBJ databases">
        <authorList>
            <person name="Liu Y."/>
            <person name="Hou J."/>
            <person name="Li T.-Q."/>
            <person name="Guan C.-H."/>
            <person name="Wu X."/>
            <person name="Wu H.-Z."/>
            <person name="Ling F."/>
            <person name="Zhang R."/>
            <person name="Shi X.-G."/>
            <person name="Ren J.-P."/>
            <person name="Chen E.-F."/>
            <person name="Sun J.-M."/>
        </authorList>
    </citation>
    <scope>NUCLEOTIDE SEQUENCE</scope>
    <source>
        <strain evidence="2">Adult_tree_wgs_1</strain>
        <tissue evidence="2">Leaves</tissue>
    </source>
</reference>
<keyword evidence="3" id="KW-1185">Reference proteome</keyword>
<gene>
    <name evidence="2" type="ORF">RHSIM_RhsimUnG0244000</name>
</gene>
<keyword evidence="1" id="KW-0472">Membrane</keyword>
<sequence>MAESCKDLPDECWELIFNLLLLRHPSHLESLSLSCKRFLSITNTLRTHFEIPHPTLIGPLSKLFNRFPRLNSLDFKNFSGDDLHRIMVDVATNSNIDLKTLDLSGAKELPLEGLKVLGSRMKNMKVLWCFTLLTLRDHDLDVIADSMPCLEDLDISYPLDEGNVTDRGIEVVSCKLKGLRRIDISGNEKLTDKSLLALSTNCVYFTDLVVSCSLVTSHGIEFVLRNSTNLSYLSVSKIDFGRLRLDDYSIRCARNLSDLAINYSVVPDEYLRLLAKMTGIPLKGFALSQPMSPCFTFSGISSLLNKYRSLEWLSLDGIDFLTDEKMSDLSQYLSALVTRSLNRCGNLTELTFFKLAKNCPLLEDISMEETNLGVGGNSATDIVKNPRIESLNLENNPNLSDECLAKLASVCPSLEVFDLSSCKAITEKGIADFLKSGSKVRKLWINECEGIMNIGHGFELPELEVLGAARSGINDDGLVVIGNRCGKLLKLNLGGCLGVTMYVDGKLDGVFKAVIEENYPVTFSFAFSEEAFLVHGCLVLSAMEFYGVVILNFDKPKQRNRCLMDSSILSSARTHDIASPYNEVWCQAHHGTSQTEEGSTIAQLDLT</sequence>
<comment type="caution">
    <text evidence="2">The sequence shown here is derived from an EMBL/GenBank/DDBJ whole genome shotgun (WGS) entry which is preliminary data.</text>
</comment>
<dbReference type="InterPro" id="IPR006553">
    <property type="entry name" value="Leu-rich_rpt_Cys-con_subtyp"/>
</dbReference>
<dbReference type="SUPFAM" id="SSF52047">
    <property type="entry name" value="RNI-like"/>
    <property type="match status" value="2"/>
</dbReference>
<dbReference type="GO" id="GO:0031146">
    <property type="term" value="P:SCF-dependent proteasomal ubiquitin-dependent protein catabolic process"/>
    <property type="evidence" value="ECO:0007669"/>
    <property type="project" value="TreeGrafter"/>
</dbReference>
<accession>A0A834FU77</accession>
<keyword evidence="1" id="KW-1133">Transmembrane helix</keyword>
<name>A0A834FU77_RHOSS</name>